<accession>A0A1G5RC18</accession>
<dbReference type="OrthoDB" id="8478788at2"/>
<dbReference type="NCBIfam" id="TIGR02215">
    <property type="entry name" value="phage_chp_gp8"/>
    <property type="match status" value="1"/>
</dbReference>
<dbReference type="STRING" id="1156985.SAMN04488118_11274"/>
<reference evidence="1 2" key="1">
    <citation type="submission" date="2016-10" db="EMBL/GenBank/DDBJ databases">
        <authorList>
            <person name="de Groot N.N."/>
        </authorList>
    </citation>
    <scope>NUCLEOTIDE SEQUENCE [LARGE SCALE GENOMIC DNA]</scope>
    <source>
        <strain evidence="1 2">U95</strain>
    </source>
</reference>
<evidence type="ECO:0000313" key="1">
    <source>
        <dbReference type="EMBL" id="SCZ71643.1"/>
    </source>
</evidence>
<dbReference type="Gene3D" id="1.10.3230.30">
    <property type="entry name" value="Phage gp6-like head-tail connector protein"/>
    <property type="match status" value="1"/>
</dbReference>
<proteinExistence type="predicted"/>
<evidence type="ECO:0008006" key="3">
    <source>
        <dbReference type="Google" id="ProtNLM"/>
    </source>
</evidence>
<name>A0A1G5RC18_9RHOB</name>
<protein>
    <recommendedName>
        <fullName evidence="3">Phage gp6-like head-tail connector protein</fullName>
    </recommendedName>
</protein>
<dbReference type="Proteomes" id="UP000198767">
    <property type="component" value="Unassembled WGS sequence"/>
</dbReference>
<gene>
    <name evidence="1" type="ORF">SAMN04488118_11274</name>
</gene>
<dbReference type="CDD" id="cd08054">
    <property type="entry name" value="gp6"/>
    <property type="match status" value="1"/>
</dbReference>
<dbReference type="AlphaFoldDB" id="A0A1G5RC18"/>
<sequence>MMLTERSPIPVAALPIEAFRAHLRLGRGFSSDTLQDTLLEGFLRAAYAAIESRTGKTLIIRAFQLDLQRWDSHGAQTLPVAPVAAVDRIAQVDSLGAETTVAPDRYALHPDTQHSQIVARAGALPNPPKGGLIRIDLQAGMAATHADLPADLAQAVMMLATHFYEHREDTGLHRGCMPFGVTSLIERYRTLRLRLGATS</sequence>
<evidence type="ECO:0000313" key="2">
    <source>
        <dbReference type="Proteomes" id="UP000198767"/>
    </source>
</evidence>
<dbReference type="InterPro" id="IPR006450">
    <property type="entry name" value="Phage_HK97_gp6-like"/>
</dbReference>
<organism evidence="1 2">
    <name type="scientific">Epibacterium ulvae</name>
    <dbReference type="NCBI Taxonomy" id="1156985"/>
    <lineage>
        <taxon>Bacteria</taxon>
        <taxon>Pseudomonadati</taxon>
        <taxon>Pseudomonadota</taxon>
        <taxon>Alphaproteobacteria</taxon>
        <taxon>Rhodobacterales</taxon>
        <taxon>Roseobacteraceae</taxon>
        <taxon>Epibacterium</taxon>
    </lineage>
</organism>
<dbReference type="InterPro" id="IPR011738">
    <property type="entry name" value="Phage_CHP"/>
</dbReference>
<dbReference type="EMBL" id="FMWG01000012">
    <property type="protein sequence ID" value="SCZ71643.1"/>
    <property type="molecule type" value="Genomic_DNA"/>
</dbReference>
<keyword evidence="2" id="KW-1185">Reference proteome</keyword>
<dbReference type="RefSeq" id="WP_090220719.1">
    <property type="nucleotide sequence ID" value="NZ_FMWG01000012.1"/>
</dbReference>
<dbReference type="NCBIfam" id="TIGR01560">
    <property type="entry name" value="put_DNA_pack"/>
    <property type="match status" value="1"/>
</dbReference>